<accession>A0A137NWI4</accession>
<keyword evidence="2" id="KW-0808">Transferase</keyword>
<feature type="compositionally biased region" description="Low complexity" evidence="8">
    <location>
        <begin position="289"/>
        <end position="326"/>
    </location>
</feature>
<dbReference type="PANTHER" id="PTHR24345">
    <property type="entry name" value="SERINE/THREONINE-PROTEIN KINASE PLK"/>
    <property type="match status" value="1"/>
</dbReference>
<dbReference type="PROSITE" id="PS00107">
    <property type="entry name" value="PROTEIN_KINASE_ATP"/>
    <property type="match status" value="1"/>
</dbReference>
<evidence type="ECO:0000256" key="1">
    <source>
        <dbReference type="ARBA" id="ARBA00022527"/>
    </source>
</evidence>
<keyword evidence="5 6" id="KW-0067">ATP-binding</keyword>
<dbReference type="SMART" id="SM00220">
    <property type="entry name" value="S_TKc"/>
    <property type="match status" value="1"/>
</dbReference>
<feature type="domain" description="Protein kinase" evidence="9">
    <location>
        <begin position="118"/>
        <end position="445"/>
    </location>
</feature>
<keyword evidence="11" id="KW-1185">Reference proteome</keyword>
<keyword evidence="4 10" id="KW-0418">Kinase</keyword>
<evidence type="ECO:0000313" key="11">
    <source>
        <dbReference type="Proteomes" id="UP000070444"/>
    </source>
</evidence>
<evidence type="ECO:0000256" key="3">
    <source>
        <dbReference type="ARBA" id="ARBA00022741"/>
    </source>
</evidence>
<dbReference type="PROSITE" id="PS50011">
    <property type="entry name" value="PROTEIN_KINASE_DOM"/>
    <property type="match status" value="1"/>
</dbReference>
<protein>
    <submittedName>
        <fullName evidence="10">Kinase-like protein</fullName>
    </submittedName>
</protein>
<keyword evidence="3 6" id="KW-0547">Nucleotide-binding</keyword>
<gene>
    <name evidence="10" type="ORF">CONCODRAFT_80294</name>
</gene>
<dbReference type="SUPFAM" id="SSF56112">
    <property type="entry name" value="Protein kinase-like (PK-like)"/>
    <property type="match status" value="1"/>
</dbReference>
<evidence type="ECO:0000259" key="9">
    <source>
        <dbReference type="PROSITE" id="PS50011"/>
    </source>
</evidence>
<evidence type="ECO:0000256" key="8">
    <source>
        <dbReference type="SAM" id="MobiDB-lite"/>
    </source>
</evidence>
<evidence type="ECO:0000313" key="10">
    <source>
        <dbReference type="EMBL" id="KXN67048.1"/>
    </source>
</evidence>
<keyword evidence="1 7" id="KW-0723">Serine/threonine-protein kinase</keyword>
<dbReference type="OrthoDB" id="6513151at2759"/>
<comment type="similarity">
    <text evidence="7">Belongs to the protein kinase superfamily.</text>
</comment>
<dbReference type="GO" id="GO:0004674">
    <property type="term" value="F:protein serine/threonine kinase activity"/>
    <property type="evidence" value="ECO:0007669"/>
    <property type="project" value="UniProtKB-KW"/>
</dbReference>
<dbReference type="InterPro" id="IPR008271">
    <property type="entry name" value="Ser/Thr_kinase_AS"/>
</dbReference>
<dbReference type="STRING" id="796925.A0A137NWI4"/>
<evidence type="ECO:0000256" key="5">
    <source>
        <dbReference type="ARBA" id="ARBA00022840"/>
    </source>
</evidence>
<sequence length="446" mass="49909">MDTTQTYQLRKSIYQNSPVSPTLTPYHSPVQSPHSPYFKENGIPLDVQVPSRFCLSPPPEILPDFDLSETTKSAKWKKRLSMPFQLTQKAPPKPEASKVPNFTFLKTMITTKLSQNYSLTETELGRGVSGTVFLVKRNKDDQLLAAKVTTRAHANGKKYSLQKQLNKMANEVLLLSRLHHENIIKTTDLVTHNGSLAIIMEYCPTNLFTLVKHHTLTPAVLHNYFCQISAGVAYLHNEVGIAHRDLKLENICIGMDGLIKLVDFGSAVHFATTFPSGGWKDRLRPMTMTTNPRYSTSSRSSNFVRNSSSSTNTSMSSRDSSGSGSNCSNTKFQLGKLSIHGLCGSDPYIAPEIWTSLSPHTSRVGYDPRQADLWSMGVILTAMHSGRFPWACAKTNDPDFSKYRTNPTRYLQQFGIPHHHFILAVQLLTLNEDLRPTIDDIMSFLS</sequence>
<dbReference type="InterPro" id="IPR017441">
    <property type="entry name" value="Protein_kinase_ATP_BS"/>
</dbReference>
<dbReference type="InterPro" id="IPR000719">
    <property type="entry name" value="Prot_kinase_dom"/>
</dbReference>
<name>A0A137NWI4_CONC2</name>
<evidence type="ECO:0000256" key="6">
    <source>
        <dbReference type="PROSITE-ProRule" id="PRU10141"/>
    </source>
</evidence>
<evidence type="ECO:0000256" key="2">
    <source>
        <dbReference type="ARBA" id="ARBA00022679"/>
    </source>
</evidence>
<dbReference type="Pfam" id="PF00069">
    <property type="entry name" value="Pkinase"/>
    <property type="match status" value="1"/>
</dbReference>
<dbReference type="AlphaFoldDB" id="A0A137NWI4"/>
<dbReference type="InterPro" id="IPR011009">
    <property type="entry name" value="Kinase-like_dom_sf"/>
</dbReference>
<evidence type="ECO:0000256" key="7">
    <source>
        <dbReference type="RuleBase" id="RU000304"/>
    </source>
</evidence>
<dbReference type="PROSITE" id="PS00108">
    <property type="entry name" value="PROTEIN_KINASE_ST"/>
    <property type="match status" value="1"/>
</dbReference>
<dbReference type="PANTHER" id="PTHR24345:SF0">
    <property type="entry name" value="CELL CYCLE SERINE_THREONINE-PROTEIN KINASE CDC5_MSD2"/>
    <property type="match status" value="1"/>
</dbReference>
<dbReference type="Gene3D" id="1.10.510.10">
    <property type="entry name" value="Transferase(Phosphotransferase) domain 1"/>
    <property type="match status" value="2"/>
</dbReference>
<reference evidence="10 11" key="1">
    <citation type="journal article" date="2015" name="Genome Biol. Evol.">
        <title>Phylogenomic analyses indicate that early fungi evolved digesting cell walls of algal ancestors of land plants.</title>
        <authorList>
            <person name="Chang Y."/>
            <person name="Wang S."/>
            <person name="Sekimoto S."/>
            <person name="Aerts A.L."/>
            <person name="Choi C."/>
            <person name="Clum A."/>
            <person name="LaButti K.M."/>
            <person name="Lindquist E.A."/>
            <person name="Yee Ngan C."/>
            <person name="Ohm R.A."/>
            <person name="Salamov A.A."/>
            <person name="Grigoriev I.V."/>
            <person name="Spatafora J.W."/>
            <person name="Berbee M.L."/>
        </authorList>
    </citation>
    <scope>NUCLEOTIDE SEQUENCE [LARGE SCALE GENOMIC DNA]</scope>
    <source>
        <strain evidence="10 11">NRRL 28638</strain>
    </source>
</reference>
<dbReference type="EMBL" id="KQ964665">
    <property type="protein sequence ID" value="KXN67048.1"/>
    <property type="molecule type" value="Genomic_DNA"/>
</dbReference>
<dbReference type="Proteomes" id="UP000070444">
    <property type="component" value="Unassembled WGS sequence"/>
</dbReference>
<feature type="region of interest" description="Disordered" evidence="8">
    <location>
        <begin position="288"/>
        <end position="326"/>
    </location>
</feature>
<proteinExistence type="inferred from homology"/>
<organism evidence="10 11">
    <name type="scientific">Conidiobolus coronatus (strain ATCC 28846 / CBS 209.66 / NRRL 28638)</name>
    <name type="common">Delacroixia coronata</name>
    <dbReference type="NCBI Taxonomy" id="796925"/>
    <lineage>
        <taxon>Eukaryota</taxon>
        <taxon>Fungi</taxon>
        <taxon>Fungi incertae sedis</taxon>
        <taxon>Zoopagomycota</taxon>
        <taxon>Entomophthoromycotina</taxon>
        <taxon>Entomophthoromycetes</taxon>
        <taxon>Entomophthorales</taxon>
        <taxon>Ancylistaceae</taxon>
        <taxon>Conidiobolus</taxon>
    </lineage>
</organism>
<evidence type="ECO:0000256" key="4">
    <source>
        <dbReference type="ARBA" id="ARBA00022777"/>
    </source>
</evidence>
<dbReference type="GO" id="GO:0005524">
    <property type="term" value="F:ATP binding"/>
    <property type="evidence" value="ECO:0007669"/>
    <property type="project" value="UniProtKB-UniRule"/>
</dbReference>
<dbReference type="GO" id="GO:0005634">
    <property type="term" value="C:nucleus"/>
    <property type="evidence" value="ECO:0007669"/>
    <property type="project" value="TreeGrafter"/>
</dbReference>
<feature type="binding site" evidence="6">
    <location>
        <position position="147"/>
    </location>
    <ligand>
        <name>ATP</name>
        <dbReference type="ChEBI" id="CHEBI:30616"/>
    </ligand>
</feature>